<dbReference type="Proteomes" id="UP000245207">
    <property type="component" value="Unassembled WGS sequence"/>
</dbReference>
<keyword evidence="2" id="KW-0560">Oxidoreductase</keyword>
<sequence length="156" mass="16761">MVHPGMINLLPRYQDQLGLGDSQPAAVSHQAGGGYGQTSVGSRQGYDISGGRSAGSHQADDGSGQTSVGFRQDYDRSGRTNVGSHQGYDGSGQTSVGSRQGLAEILEPLPELVDDHYPRLFLLIDCEGYRKLRYSKNLHDGEALALLQPPTTFKLE</sequence>
<feature type="region of interest" description="Disordered" evidence="1">
    <location>
        <begin position="20"/>
        <end position="96"/>
    </location>
</feature>
<proteinExistence type="predicted"/>
<gene>
    <name evidence="2" type="ORF">CTI12_AA177760</name>
</gene>
<comment type="caution">
    <text evidence="2">The sequence shown here is derived from an EMBL/GenBank/DDBJ whole genome shotgun (WGS) entry which is preliminary data.</text>
</comment>
<dbReference type="EMBL" id="PKPP01001467">
    <property type="protein sequence ID" value="PWA82491.1"/>
    <property type="molecule type" value="Genomic_DNA"/>
</dbReference>
<dbReference type="AlphaFoldDB" id="A0A2U1P9R5"/>
<evidence type="ECO:0000313" key="2">
    <source>
        <dbReference type="EMBL" id="PWA82491.1"/>
    </source>
</evidence>
<dbReference type="GO" id="GO:0051213">
    <property type="term" value="F:dioxygenase activity"/>
    <property type="evidence" value="ECO:0007669"/>
    <property type="project" value="UniProtKB-KW"/>
</dbReference>
<protein>
    <submittedName>
        <fullName evidence="2">Oxoglutarate/iron-dependent dioxygenase</fullName>
    </submittedName>
</protein>
<accession>A0A2U1P9R5</accession>
<evidence type="ECO:0000256" key="1">
    <source>
        <dbReference type="SAM" id="MobiDB-lite"/>
    </source>
</evidence>
<organism evidence="2 3">
    <name type="scientific">Artemisia annua</name>
    <name type="common">Sweet wormwood</name>
    <dbReference type="NCBI Taxonomy" id="35608"/>
    <lineage>
        <taxon>Eukaryota</taxon>
        <taxon>Viridiplantae</taxon>
        <taxon>Streptophyta</taxon>
        <taxon>Embryophyta</taxon>
        <taxon>Tracheophyta</taxon>
        <taxon>Spermatophyta</taxon>
        <taxon>Magnoliopsida</taxon>
        <taxon>eudicotyledons</taxon>
        <taxon>Gunneridae</taxon>
        <taxon>Pentapetalae</taxon>
        <taxon>asterids</taxon>
        <taxon>campanulids</taxon>
        <taxon>Asterales</taxon>
        <taxon>Asteraceae</taxon>
        <taxon>Asteroideae</taxon>
        <taxon>Anthemideae</taxon>
        <taxon>Artemisiinae</taxon>
        <taxon>Artemisia</taxon>
    </lineage>
</organism>
<name>A0A2U1P9R5_ARTAN</name>
<reference evidence="2 3" key="1">
    <citation type="journal article" date="2018" name="Mol. Plant">
        <title>The genome of Artemisia annua provides insight into the evolution of Asteraceae family and artemisinin biosynthesis.</title>
        <authorList>
            <person name="Shen Q."/>
            <person name="Zhang L."/>
            <person name="Liao Z."/>
            <person name="Wang S."/>
            <person name="Yan T."/>
            <person name="Shi P."/>
            <person name="Liu M."/>
            <person name="Fu X."/>
            <person name="Pan Q."/>
            <person name="Wang Y."/>
            <person name="Lv Z."/>
            <person name="Lu X."/>
            <person name="Zhang F."/>
            <person name="Jiang W."/>
            <person name="Ma Y."/>
            <person name="Chen M."/>
            <person name="Hao X."/>
            <person name="Li L."/>
            <person name="Tang Y."/>
            <person name="Lv G."/>
            <person name="Zhou Y."/>
            <person name="Sun X."/>
            <person name="Brodelius P.E."/>
            <person name="Rose J.K.C."/>
            <person name="Tang K."/>
        </authorList>
    </citation>
    <scope>NUCLEOTIDE SEQUENCE [LARGE SCALE GENOMIC DNA]</scope>
    <source>
        <strain evidence="3">cv. Huhao1</strain>
        <tissue evidence="2">Leaf</tissue>
    </source>
</reference>
<keyword evidence="2" id="KW-0223">Dioxygenase</keyword>
<evidence type="ECO:0000313" key="3">
    <source>
        <dbReference type="Proteomes" id="UP000245207"/>
    </source>
</evidence>
<keyword evidence="3" id="KW-1185">Reference proteome</keyword>